<keyword evidence="5 13" id="KW-0812">Transmembrane</keyword>
<feature type="transmembrane region" description="Helical" evidence="13">
    <location>
        <begin position="93"/>
        <end position="114"/>
    </location>
</feature>
<proteinExistence type="inferred from homology"/>
<evidence type="ECO:0000313" key="14">
    <source>
        <dbReference type="EMBL" id="MER7375598.1"/>
    </source>
</evidence>
<keyword evidence="4" id="KW-0633">Potassium transport</keyword>
<dbReference type="RefSeq" id="WP_190067548.1">
    <property type="nucleotide sequence ID" value="NZ_BNBM01000001.1"/>
</dbReference>
<dbReference type="EMBL" id="JBEPFB010000011">
    <property type="protein sequence ID" value="MER7375598.1"/>
    <property type="molecule type" value="Genomic_DNA"/>
</dbReference>
<keyword evidence="15" id="KW-1185">Reference proteome</keyword>
<name>A0ABV1XVF7_9ACTN</name>
<evidence type="ECO:0000256" key="3">
    <source>
        <dbReference type="ARBA" id="ARBA00022448"/>
    </source>
</evidence>
<keyword evidence="11" id="KW-0407">Ion channel</keyword>
<evidence type="ECO:0000256" key="4">
    <source>
        <dbReference type="ARBA" id="ARBA00022538"/>
    </source>
</evidence>
<keyword evidence="8 13" id="KW-1133">Transmembrane helix</keyword>
<comment type="subcellular location">
    <subcellularLocation>
        <location evidence="1">Membrane</location>
        <topology evidence="1">Multi-pass membrane protein</topology>
    </subcellularLocation>
</comment>
<evidence type="ECO:0000256" key="11">
    <source>
        <dbReference type="ARBA" id="ARBA00023303"/>
    </source>
</evidence>
<dbReference type="PANTHER" id="PTHR31462:SF5">
    <property type="entry name" value="ENDOSOMAL_LYSOSOMAL PROTON CHANNEL TMEM175"/>
    <property type="match status" value="1"/>
</dbReference>
<dbReference type="InterPro" id="IPR010617">
    <property type="entry name" value="TMEM175-like"/>
</dbReference>
<evidence type="ECO:0000256" key="6">
    <source>
        <dbReference type="ARBA" id="ARBA00022826"/>
    </source>
</evidence>
<evidence type="ECO:0000256" key="12">
    <source>
        <dbReference type="ARBA" id="ARBA00034430"/>
    </source>
</evidence>
<comment type="caution">
    <text evidence="14">The sequence shown here is derived from an EMBL/GenBank/DDBJ whole genome shotgun (WGS) entry which is preliminary data.</text>
</comment>
<feature type="transmembrane region" description="Helical" evidence="13">
    <location>
        <begin position="61"/>
        <end position="81"/>
    </location>
</feature>
<evidence type="ECO:0000256" key="8">
    <source>
        <dbReference type="ARBA" id="ARBA00022989"/>
    </source>
</evidence>
<evidence type="ECO:0000256" key="5">
    <source>
        <dbReference type="ARBA" id="ARBA00022692"/>
    </source>
</evidence>
<dbReference type="Proteomes" id="UP001486207">
    <property type="component" value="Unassembled WGS sequence"/>
</dbReference>
<protein>
    <submittedName>
        <fullName evidence="14">TMEM175 family protein</fullName>
    </submittedName>
</protein>
<evidence type="ECO:0000256" key="9">
    <source>
        <dbReference type="ARBA" id="ARBA00023065"/>
    </source>
</evidence>
<accession>A0ABV1XVF7</accession>
<keyword evidence="6" id="KW-0631">Potassium channel</keyword>
<evidence type="ECO:0000256" key="13">
    <source>
        <dbReference type="SAM" id="Phobius"/>
    </source>
</evidence>
<dbReference type="Pfam" id="PF06736">
    <property type="entry name" value="TMEM175"/>
    <property type="match status" value="1"/>
</dbReference>
<organism evidence="14 15">
    <name type="scientific">Streptomyces lanatus</name>
    <dbReference type="NCBI Taxonomy" id="66900"/>
    <lineage>
        <taxon>Bacteria</taxon>
        <taxon>Bacillati</taxon>
        <taxon>Actinomycetota</taxon>
        <taxon>Actinomycetes</taxon>
        <taxon>Kitasatosporales</taxon>
        <taxon>Streptomycetaceae</taxon>
        <taxon>Streptomyces</taxon>
    </lineage>
</organism>
<keyword evidence="7" id="KW-0630">Potassium</keyword>
<sequence>MTNRPIGPRRRHMTVGPERLLALGDAVFSIAMTLLALDITVPDGLPEADVAGAVADAVPTMGAYLLSFAVIGTLWLVQHGLFRLIATLDRCLLLLYFALLALVAALPFPTRLISEYGETTTATACYAAAIAGAVALMCGMYVRLLVNPALAAPHASPAALKQEVRHGVLLSLVFATSIPVAFYSPALAKYWWLLAIGTRLLHRKPAADAEK</sequence>
<evidence type="ECO:0000256" key="10">
    <source>
        <dbReference type="ARBA" id="ARBA00023136"/>
    </source>
</evidence>
<keyword evidence="3" id="KW-0813">Transport</keyword>
<feature type="transmembrane region" description="Helical" evidence="13">
    <location>
        <begin position="20"/>
        <end position="41"/>
    </location>
</feature>
<comment type="catalytic activity">
    <reaction evidence="12">
        <text>K(+)(in) = K(+)(out)</text>
        <dbReference type="Rhea" id="RHEA:29463"/>
        <dbReference type="ChEBI" id="CHEBI:29103"/>
    </reaction>
</comment>
<keyword evidence="9" id="KW-0406">Ion transport</keyword>
<comment type="similarity">
    <text evidence="2">Belongs to the TMEM175 family.</text>
</comment>
<keyword evidence="10 13" id="KW-0472">Membrane</keyword>
<feature type="transmembrane region" description="Helical" evidence="13">
    <location>
        <begin position="126"/>
        <end position="146"/>
    </location>
</feature>
<evidence type="ECO:0000256" key="1">
    <source>
        <dbReference type="ARBA" id="ARBA00004141"/>
    </source>
</evidence>
<gene>
    <name evidence="14" type="ORF">ABT384_23470</name>
</gene>
<evidence type="ECO:0000256" key="2">
    <source>
        <dbReference type="ARBA" id="ARBA00006920"/>
    </source>
</evidence>
<reference evidence="14 15" key="1">
    <citation type="submission" date="2024-06" db="EMBL/GenBank/DDBJ databases">
        <title>The Natural Products Discovery Center: Release of the First 8490 Sequenced Strains for Exploring Actinobacteria Biosynthetic Diversity.</title>
        <authorList>
            <person name="Kalkreuter E."/>
            <person name="Kautsar S.A."/>
            <person name="Yang D."/>
            <person name="Bader C.D."/>
            <person name="Teijaro C.N."/>
            <person name="Fluegel L."/>
            <person name="Davis C.M."/>
            <person name="Simpson J.R."/>
            <person name="Lauterbach L."/>
            <person name="Steele A.D."/>
            <person name="Gui C."/>
            <person name="Meng S."/>
            <person name="Li G."/>
            <person name="Viehrig K."/>
            <person name="Ye F."/>
            <person name="Su P."/>
            <person name="Kiefer A.F."/>
            <person name="Nichols A."/>
            <person name="Cepeda A.J."/>
            <person name="Yan W."/>
            <person name="Fan B."/>
            <person name="Jiang Y."/>
            <person name="Adhikari A."/>
            <person name="Zheng C.-J."/>
            <person name="Schuster L."/>
            <person name="Cowan T.M."/>
            <person name="Smanski M.J."/>
            <person name="Chevrette M.G."/>
            <person name="De Carvalho L.P.S."/>
            <person name="Shen B."/>
        </authorList>
    </citation>
    <scope>NUCLEOTIDE SEQUENCE [LARGE SCALE GENOMIC DNA]</scope>
    <source>
        <strain evidence="14 15">NPDC000155</strain>
    </source>
</reference>
<evidence type="ECO:0000313" key="15">
    <source>
        <dbReference type="Proteomes" id="UP001486207"/>
    </source>
</evidence>
<feature type="transmembrane region" description="Helical" evidence="13">
    <location>
        <begin position="167"/>
        <end position="192"/>
    </location>
</feature>
<evidence type="ECO:0000256" key="7">
    <source>
        <dbReference type="ARBA" id="ARBA00022958"/>
    </source>
</evidence>
<dbReference type="PANTHER" id="PTHR31462">
    <property type="entry name" value="ENDOSOMAL/LYSOSOMAL POTASSIUM CHANNEL TMEM175"/>
    <property type="match status" value="1"/>
</dbReference>